<evidence type="ECO:0000313" key="11">
    <source>
        <dbReference type="Proteomes" id="UP000233551"/>
    </source>
</evidence>
<dbReference type="InterPro" id="IPR008930">
    <property type="entry name" value="Terpenoid_cyclase/PrenylTrfase"/>
</dbReference>
<dbReference type="Gene3D" id="1.50.10.130">
    <property type="entry name" value="Terpene synthase, N-terminal domain"/>
    <property type="match status" value="1"/>
</dbReference>
<dbReference type="InterPro" id="IPR050148">
    <property type="entry name" value="Terpene_synthase-like"/>
</dbReference>
<dbReference type="InterPro" id="IPR036965">
    <property type="entry name" value="Terpene_synth_N_sf"/>
</dbReference>
<dbReference type="CDD" id="cd00684">
    <property type="entry name" value="Terpene_cyclase_plant_C1"/>
    <property type="match status" value="1"/>
</dbReference>
<dbReference type="AlphaFoldDB" id="A0A2I0JB82"/>
<dbReference type="GO" id="GO:0016102">
    <property type="term" value="P:diterpenoid biosynthetic process"/>
    <property type="evidence" value="ECO:0007669"/>
    <property type="project" value="InterPro"/>
</dbReference>
<gene>
    <name evidence="10" type="ORF">CRG98_026097</name>
</gene>
<evidence type="ECO:0000259" key="8">
    <source>
        <dbReference type="Pfam" id="PF01397"/>
    </source>
</evidence>
<dbReference type="SFLD" id="SFLDS00005">
    <property type="entry name" value="Isoprenoid_Synthase_Type_I"/>
    <property type="match status" value="1"/>
</dbReference>
<dbReference type="SUPFAM" id="SSF48239">
    <property type="entry name" value="Terpenoid cyclases/Protein prenyltransferases"/>
    <property type="match status" value="1"/>
</dbReference>
<keyword evidence="4" id="KW-0460">Magnesium</keyword>
<organism evidence="10 11">
    <name type="scientific">Punica granatum</name>
    <name type="common">Pomegranate</name>
    <dbReference type="NCBI Taxonomy" id="22663"/>
    <lineage>
        <taxon>Eukaryota</taxon>
        <taxon>Viridiplantae</taxon>
        <taxon>Streptophyta</taxon>
        <taxon>Embryophyta</taxon>
        <taxon>Tracheophyta</taxon>
        <taxon>Spermatophyta</taxon>
        <taxon>Magnoliopsida</taxon>
        <taxon>eudicotyledons</taxon>
        <taxon>Gunneridae</taxon>
        <taxon>Pentapetalae</taxon>
        <taxon>rosids</taxon>
        <taxon>malvids</taxon>
        <taxon>Myrtales</taxon>
        <taxon>Lythraceae</taxon>
        <taxon>Punica</taxon>
    </lineage>
</organism>
<comment type="cofactor">
    <cofactor evidence="1">
        <name>Mn(2+)</name>
        <dbReference type="ChEBI" id="CHEBI:29035"/>
    </cofactor>
</comment>
<dbReference type="Pfam" id="PF03936">
    <property type="entry name" value="Terpene_synth_C"/>
    <property type="match status" value="1"/>
</dbReference>
<dbReference type="FunFam" id="1.10.600.10:FF:000007">
    <property type="entry name" value="Isoprene synthase, chloroplastic"/>
    <property type="match status" value="1"/>
</dbReference>
<dbReference type="SFLD" id="SFLDG01019">
    <property type="entry name" value="Terpene_Cyclase_Like_1_C_Termi"/>
    <property type="match status" value="1"/>
</dbReference>
<dbReference type="GO" id="GO:0000287">
    <property type="term" value="F:magnesium ion binding"/>
    <property type="evidence" value="ECO:0007669"/>
    <property type="project" value="InterPro"/>
</dbReference>
<feature type="compositionally biased region" description="Basic and acidic residues" evidence="7">
    <location>
        <begin position="577"/>
        <end position="586"/>
    </location>
</feature>
<dbReference type="PANTHER" id="PTHR31225">
    <property type="entry name" value="OS04G0344100 PROTEIN-RELATED"/>
    <property type="match status" value="1"/>
</dbReference>
<evidence type="ECO:0000256" key="4">
    <source>
        <dbReference type="ARBA" id="ARBA00022842"/>
    </source>
</evidence>
<dbReference type="EMBL" id="PGOL01001854">
    <property type="protein sequence ID" value="PKI53509.1"/>
    <property type="molecule type" value="Genomic_DNA"/>
</dbReference>
<keyword evidence="5" id="KW-0464">Manganese</keyword>
<evidence type="ECO:0000256" key="7">
    <source>
        <dbReference type="SAM" id="MobiDB-lite"/>
    </source>
</evidence>
<feature type="domain" description="Terpene synthase metal-binding" evidence="9">
    <location>
        <begin position="266"/>
        <end position="502"/>
    </location>
</feature>
<accession>A0A2I0JB82</accession>
<proteinExistence type="predicted"/>
<evidence type="ECO:0000313" key="10">
    <source>
        <dbReference type="EMBL" id="PKI53509.1"/>
    </source>
</evidence>
<evidence type="ECO:0000256" key="1">
    <source>
        <dbReference type="ARBA" id="ARBA00001936"/>
    </source>
</evidence>
<dbReference type="InterPro" id="IPR001906">
    <property type="entry name" value="Terpene_synth_N"/>
</dbReference>
<evidence type="ECO:0000256" key="2">
    <source>
        <dbReference type="ARBA" id="ARBA00001946"/>
    </source>
</evidence>
<reference evidence="10 11" key="1">
    <citation type="submission" date="2017-11" db="EMBL/GenBank/DDBJ databases">
        <title>De-novo sequencing of pomegranate (Punica granatum L.) genome.</title>
        <authorList>
            <person name="Akparov Z."/>
            <person name="Amiraslanov A."/>
            <person name="Hajiyeva S."/>
            <person name="Abbasov M."/>
            <person name="Kaur K."/>
            <person name="Hamwieh A."/>
            <person name="Solovyev V."/>
            <person name="Salamov A."/>
            <person name="Braich B."/>
            <person name="Kosarev P."/>
            <person name="Mahmoud A."/>
            <person name="Hajiyev E."/>
            <person name="Babayeva S."/>
            <person name="Izzatullayeva V."/>
            <person name="Mammadov A."/>
            <person name="Mammadov A."/>
            <person name="Sharifova S."/>
            <person name="Ojaghi J."/>
            <person name="Eynullazada K."/>
            <person name="Bayramov B."/>
            <person name="Abdulazimova A."/>
            <person name="Shahmuradov I."/>
        </authorList>
    </citation>
    <scope>NUCLEOTIDE SEQUENCE [LARGE SCALE GENOMIC DNA]</scope>
    <source>
        <strain evidence="11">cv. AG2017</strain>
        <tissue evidence="10">Leaf</tissue>
    </source>
</reference>
<evidence type="ECO:0000256" key="6">
    <source>
        <dbReference type="ARBA" id="ARBA00023239"/>
    </source>
</evidence>
<dbReference type="InterPro" id="IPR044814">
    <property type="entry name" value="Terpene_cyclase_plant_C1"/>
</dbReference>
<keyword evidence="3" id="KW-0479">Metal-binding</keyword>
<dbReference type="InterPro" id="IPR034741">
    <property type="entry name" value="Terpene_cyclase-like_1_C"/>
</dbReference>
<dbReference type="Pfam" id="PF01397">
    <property type="entry name" value="Terpene_synth"/>
    <property type="match status" value="1"/>
</dbReference>
<protein>
    <submittedName>
        <fullName evidence="10">Uncharacterized protein</fullName>
    </submittedName>
</protein>
<keyword evidence="6" id="KW-0456">Lyase</keyword>
<comment type="cofactor">
    <cofactor evidence="2">
        <name>Mg(2+)</name>
        <dbReference type="ChEBI" id="CHEBI:18420"/>
    </cofactor>
</comment>
<keyword evidence="11" id="KW-1185">Reference proteome</keyword>
<dbReference type="Proteomes" id="UP000233551">
    <property type="component" value="Unassembled WGS sequence"/>
</dbReference>
<evidence type="ECO:0000256" key="5">
    <source>
        <dbReference type="ARBA" id="ARBA00023211"/>
    </source>
</evidence>
<dbReference type="STRING" id="22663.A0A2I0JB82"/>
<sequence length="625" mass="71589">MAAQNEATTLSINNLGEEVIRRSANFQPSVWDYGFVQSLGSEYSEIEEYAEEVERMKGEVKRLINSKEMDSLSKLELIDCVRRLGLGYHFEEEIEKAMSAIYDEKAKFGWGFEDLNSSSLGFRLLRQHKFLVCQDVFERFTDDKGSFGVPSNEDGVKGLLSLYEASFHALEGEMILDNAKAFSSTCLMNVKKDINMSPSLARKVDHALDMPIHWRPNRLEARWFINAYEGERDRNPILLKLAKLDYNMVQSIHKKEVSELARWWVDLGVNNLAFARDRLMEHYLWNALVVFEPQFGACREMTTKIICLVTAMDDVYDVFGTLEELEILTDFVDRWDISEIGRLPPAIRTCYLAMYDISNDINQWTIKERGFSVIPYIHKMWADQTKALLKEAKWYHARHKPRLQEYLKTSVTSIGGLLMMLCCYLLTTNKITKEALDFISEYPSIMFCSTAVVRLNNDLATSSDEMERGDNYKSIQCYMNESAACEEAARQHVKGLVWEMWKNMNRDVCKSYPITGPFLNACLNLARAAQCFYQYGDGHGVPGGKTKNHLIIEITEGAYNPYQRGGHRRLQSRGSGRNREPPTPEIERTLKLGIFPILANEAMTPVPPLDWGHRRPPLTGITGAL</sequence>
<evidence type="ECO:0000256" key="3">
    <source>
        <dbReference type="ARBA" id="ARBA00022723"/>
    </source>
</evidence>
<dbReference type="GO" id="GO:0010333">
    <property type="term" value="F:terpene synthase activity"/>
    <property type="evidence" value="ECO:0007669"/>
    <property type="project" value="InterPro"/>
</dbReference>
<feature type="region of interest" description="Disordered" evidence="7">
    <location>
        <begin position="562"/>
        <end position="586"/>
    </location>
</feature>
<dbReference type="InterPro" id="IPR005630">
    <property type="entry name" value="Terpene_synthase_metal-bd"/>
</dbReference>
<dbReference type="PANTHER" id="PTHR31225:SF245">
    <property type="entry name" value="(-)-ALPHA-TERPINEOL SYNTHASE-LIKE"/>
    <property type="match status" value="1"/>
</dbReference>
<name>A0A2I0JB82_PUNGR</name>
<dbReference type="Gene3D" id="1.10.600.10">
    <property type="entry name" value="Farnesyl Diphosphate Synthase"/>
    <property type="match status" value="1"/>
</dbReference>
<evidence type="ECO:0000259" key="9">
    <source>
        <dbReference type="Pfam" id="PF03936"/>
    </source>
</evidence>
<feature type="domain" description="Terpene synthase N-terminal" evidence="8">
    <location>
        <begin position="31"/>
        <end position="208"/>
    </location>
</feature>
<dbReference type="InterPro" id="IPR008949">
    <property type="entry name" value="Isoprenoid_synthase_dom_sf"/>
</dbReference>
<dbReference type="SUPFAM" id="SSF48576">
    <property type="entry name" value="Terpenoid synthases"/>
    <property type="match status" value="1"/>
</dbReference>
<dbReference type="FunFam" id="1.50.10.130:FF:000001">
    <property type="entry name" value="Isoprene synthase, chloroplastic"/>
    <property type="match status" value="1"/>
</dbReference>
<comment type="caution">
    <text evidence="10">The sequence shown here is derived from an EMBL/GenBank/DDBJ whole genome shotgun (WGS) entry which is preliminary data.</text>
</comment>